<organism evidence="2 3">
    <name type="scientific">Saccharomycopsis crataegensis</name>
    <dbReference type="NCBI Taxonomy" id="43959"/>
    <lineage>
        <taxon>Eukaryota</taxon>
        <taxon>Fungi</taxon>
        <taxon>Dikarya</taxon>
        <taxon>Ascomycota</taxon>
        <taxon>Saccharomycotina</taxon>
        <taxon>Saccharomycetes</taxon>
        <taxon>Saccharomycopsidaceae</taxon>
        <taxon>Saccharomycopsis</taxon>
    </lineage>
</organism>
<dbReference type="InterPro" id="IPR018870">
    <property type="entry name" value="Tti2"/>
</dbReference>
<evidence type="ECO:0000256" key="1">
    <source>
        <dbReference type="ARBA" id="ARBA00034736"/>
    </source>
</evidence>
<protein>
    <submittedName>
        <fullName evidence="2">Uncharacterized protein</fullName>
    </submittedName>
</protein>
<dbReference type="GO" id="GO:0110078">
    <property type="term" value="C:TTT Hsp90 cochaperone complex"/>
    <property type="evidence" value="ECO:0007669"/>
    <property type="project" value="InterPro"/>
</dbReference>
<comment type="similarity">
    <text evidence="1">Belongs to the TTI2 family.</text>
</comment>
<reference evidence="2 3" key="1">
    <citation type="journal article" date="2023" name="Elife">
        <title>Identification of key yeast species and microbe-microbe interactions impacting larval growth of Drosophila in the wild.</title>
        <authorList>
            <person name="Mure A."/>
            <person name="Sugiura Y."/>
            <person name="Maeda R."/>
            <person name="Honda K."/>
            <person name="Sakurai N."/>
            <person name="Takahashi Y."/>
            <person name="Watada M."/>
            <person name="Katoh T."/>
            <person name="Gotoh A."/>
            <person name="Gotoh Y."/>
            <person name="Taniguchi I."/>
            <person name="Nakamura K."/>
            <person name="Hayashi T."/>
            <person name="Katayama T."/>
            <person name="Uemura T."/>
            <person name="Hattori Y."/>
        </authorList>
    </citation>
    <scope>NUCLEOTIDE SEQUENCE [LARGE SCALE GENOMIC DNA]</scope>
    <source>
        <strain evidence="2 3">SC-9</strain>
    </source>
</reference>
<proteinExistence type="inferred from homology"/>
<gene>
    <name evidence="2" type="ORF">DASC09_036680</name>
</gene>
<name>A0AAV5QQA8_9ASCO</name>
<dbReference type="AlphaFoldDB" id="A0AAV5QQA8"/>
<sequence length="470" mass="54479">MSINFKISIDRDEKRLEELYQSYETDGLDAIRSNHEVIKFLTYHYMPHTPWTTSNTQKISTRLLCQVFPHISEEEHAPQYDLQIMLLETIRSSFRDLSPNPQKAVGGLRPQLGYSNDYYDSRQKWKQTPSKLHVISTLYFYLSKFSVSEAELRQDWNLYSSCVLKVLDDTDAVIKSLGCHILGLIIGKLRGNDVEFGRFNYFTQSGLDKVLLESISIGLSYLPTLSKIEDSRMILPISYSSSAAIIVKCSKTVKEQDERLLQFLNDEIINKVGLIMNLPQNEKITILQIYIRAAEEIINLLHRSRKVVLVLRKLLWSFVLNILTDGFLFLGIGANESGNDDLVNTEVFVEEVLKFLETLMEMAKERVNKYRYDIFTTMILFLERYEQEVNGDVHEDVSQFRKLVEMKDEQEKSLAEKQEKIVLKNSNIQASAEKILAIAVDSYEDKRQAQLEVSEIIDRKPFMSNYFLII</sequence>
<evidence type="ECO:0000313" key="2">
    <source>
        <dbReference type="EMBL" id="GMM36343.1"/>
    </source>
</evidence>
<dbReference type="EMBL" id="BTFZ01000011">
    <property type="protein sequence ID" value="GMM36343.1"/>
    <property type="molecule type" value="Genomic_DNA"/>
</dbReference>
<evidence type="ECO:0000313" key="3">
    <source>
        <dbReference type="Proteomes" id="UP001360560"/>
    </source>
</evidence>
<dbReference type="RefSeq" id="XP_064853339.1">
    <property type="nucleotide sequence ID" value="XM_064997267.1"/>
</dbReference>
<keyword evidence="3" id="KW-1185">Reference proteome</keyword>
<accession>A0AAV5QQA8</accession>
<dbReference type="Proteomes" id="UP001360560">
    <property type="component" value="Unassembled WGS sequence"/>
</dbReference>
<dbReference type="Pfam" id="PF10521">
    <property type="entry name" value="Tti2"/>
    <property type="match status" value="1"/>
</dbReference>
<dbReference type="GeneID" id="90074318"/>
<comment type="caution">
    <text evidence="2">The sequence shown here is derived from an EMBL/GenBank/DDBJ whole genome shotgun (WGS) entry which is preliminary data.</text>
</comment>